<protein>
    <submittedName>
        <fullName evidence="2">Uncharacterized protein</fullName>
    </submittedName>
</protein>
<dbReference type="AlphaFoldDB" id="A0A9D4I8H1"/>
<dbReference type="EMBL" id="JAIWYP010000010">
    <property type="protein sequence ID" value="KAH3753761.1"/>
    <property type="molecule type" value="Genomic_DNA"/>
</dbReference>
<sequence length="65" mass="7454">MFFDGLDGASLSRALMHSESCLVTNRASQPHRHTDTQTDTQTDIHTDRHTDRHTDIHTDRHTDNV</sequence>
<reference evidence="2" key="1">
    <citation type="journal article" date="2019" name="bioRxiv">
        <title>The Genome of the Zebra Mussel, Dreissena polymorpha: A Resource for Invasive Species Research.</title>
        <authorList>
            <person name="McCartney M.A."/>
            <person name="Auch B."/>
            <person name="Kono T."/>
            <person name="Mallez S."/>
            <person name="Zhang Y."/>
            <person name="Obille A."/>
            <person name="Becker A."/>
            <person name="Abrahante J.E."/>
            <person name="Garbe J."/>
            <person name="Badalamenti J.P."/>
            <person name="Herman A."/>
            <person name="Mangelson H."/>
            <person name="Liachko I."/>
            <person name="Sullivan S."/>
            <person name="Sone E.D."/>
            <person name="Koren S."/>
            <person name="Silverstein K.A.T."/>
            <person name="Beckman K.B."/>
            <person name="Gohl D.M."/>
        </authorList>
    </citation>
    <scope>NUCLEOTIDE SEQUENCE</scope>
    <source>
        <strain evidence="2">Duluth1</strain>
        <tissue evidence="2">Whole animal</tissue>
    </source>
</reference>
<evidence type="ECO:0000313" key="2">
    <source>
        <dbReference type="EMBL" id="KAH3753761.1"/>
    </source>
</evidence>
<evidence type="ECO:0000313" key="3">
    <source>
        <dbReference type="Proteomes" id="UP000828390"/>
    </source>
</evidence>
<keyword evidence="3" id="KW-1185">Reference proteome</keyword>
<organism evidence="2 3">
    <name type="scientific">Dreissena polymorpha</name>
    <name type="common">Zebra mussel</name>
    <name type="synonym">Mytilus polymorpha</name>
    <dbReference type="NCBI Taxonomy" id="45954"/>
    <lineage>
        <taxon>Eukaryota</taxon>
        <taxon>Metazoa</taxon>
        <taxon>Spiralia</taxon>
        <taxon>Lophotrochozoa</taxon>
        <taxon>Mollusca</taxon>
        <taxon>Bivalvia</taxon>
        <taxon>Autobranchia</taxon>
        <taxon>Heteroconchia</taxon>
        <taxon>Euheterodonta</taxon>
        <taxon>Imparidentia</taxon>
        <taxon>Neoheterodontei</taxon>
        <taxon>Myida</taxon>
        <taxon>Dreissenoidea</taxon>
        <taxon>Dreissenidae</taxon>
        <taxon>Dreissena</taxon>
    </lineage>
</organism>
<dbReference type="Proteomes" id="UP000828390">
    <property type="component" value="Unassembled WGS sequence"/>
</dbReference>
<proteinExistence type="predicted"/>
<evidence type="ECO:0000256" key="1">
    <source>
        <dbReference type="SAM" id="MobiDB-lite"/>
    </source>
</evidence>
<reference evidence="2" key="2">
    <citation type="submission" date="2020-11" db="EMBL/GenBank/DDBJ databases">
        <authorList>
            <person name="McCartney M.A."/>
            <person name="Auch B."/>
            <person name="Kono T."/>
            <person name="Mallez S."/>
            <person name="Becker A."/>
            <person name="Gohl D.M."/>
            <person name="Silverstein K.A.T."/>
            <person name="Koren S."/>
            <person name="Bechman K.B."/>
            <person name="Herman A."/>
            <person name="Abrahante J.E."/>
            <person name="Garbe J."/>
        </authorList>
    </citation>
    <scope>NUCLEOTIDE SEQUENCE</scope>
    <source>
        <strain evidence="2">Duluth1</strain>
        <tissue evidence="2">Whole animal</tissue>
    </source>
</reference>
<accession>A0A9D4I8H1</accession>
<name>A0A9D4I8H1_DREPO</name>
<comment type="caution">
    <text evidence="2">The sequence shown here is derived from an EMBL/GenBank/DDBJ whole genome shotgun (WGS) entry which is preliminary data.</text>
</comment>
<feature type="compositionally biased region" description="Basic and acidic residues" evidence="1">
    <location>
        <begin position="32"/>
        <end position="65"/>
    </location>
</feature>
<gene>
    <name evidence="2" type="ORF">DPMN_188410</name>
</gene>
<feature type="region of interest" description="Disordered" evidence="1">
    <location>
        <begin position="24"/>
        <end position="65"/>
    </location>
</feature>